<reference evidence="1" key="2">
    <citation type="journal article" date="2023" name="Science">
        <title>Genomic signatures of disease resistance in endangered staghorn corals.</title>
        <authorList>
            <person name="Vollmer S.V."/>
            <person name="Selwyn J.D."/>
            <person name="Despard B.A."/>
            <person name="Roesel C.L."/>
        </authorList>
    </citation>
    <scope>NUCLEOTIDE SEQUENCE</scope>
    <source>
        <strain evidence="1">K2</strain>
    </source>
</reference>
<comment type="caution">
    <text evidence="1">The sequence shown here is derived from an EMBL/GenBank/DDBJ whole genome shotgun (WGS) entry which is preliminary data.</text>
</comment>
<evidence type="ECO:0000313" key="2">
    <source>
        <dbReference type="Proteomes" id="UP001249851"/>
    </source>
</evidence>
<proteinExistence type="predicted"/>
<protein>
    <submittedName>
        <fullName evidence="1">Uncharacterized protein</fullName>
    </submittedName>
</protein>
<reference evidence="1" key="1">
    <citation type="journal article" date="2023" name="G3 (Bethesda)">
        <title>Whole genome assembly and annotation of the endangered Caribbean coral Acropora cervicornis.</title>
        <authorList>
            <person name="Selwyn J.D."/>
            <person name="Vollmer S.V."/>
        </authorList>
    </citation>
    <scope>NUCLEOTIDE SEQUENCE</scope>
    <source>
        <strain evidence="1">K2</strain>
    </source>
</reference>
<name>A0AAD9URR5_ACRCE</name>
<evidence type="ECO:0000313" key="1">
    <source>
        <dbReference type="EMBL" id="KAK2547516.1"/>
    </source>
</evidence>
<gene>
    <name evidence="1" type="ORF">P5673_032477</name>
</gene>
<organism evidence="1 2">
    <name type="scientific">Acropora cervicornis</name>
    <name type="common">Staghorn coral</name>
    <dbReference type="NCBI Taxonomy" id="6130"/>
    <lineage>
        <taxon>Eukaryota</taxon>
        <taxon>Metazoa</taxon>
        <taxon>Cnidaria</taxon>
        <taxon>Anthozoa</taxon>
        <taxon>Hexacorallia</taxon>
        <taxon>Scleractinia</taxon>
        <taxon>Astrocoeniina</taxon>
        <taxon>Acroporidae</taxon>
        <taxon>Acropora</taxon>
    </lineage>
</organism>
<sequence>MEVRPSLAIENVDIGFYDENSREISDTGRPIRLKAPNKMVNEEARVEKALQGKYQRSGHLGELRKRRSYVQDLIESPSTQEDELEDALARCEEAFHNFVDGHDNYLCFEDDVEKKELINDCQLREPKRLEIAVRYWCVNGGLMGKEQAPHLNLVLV</sequence>
<dbReference type="EMBL" id="JARQWQ010000180">
    <property type="protein sequence ID" value="KAK2547516.1"/>
    <property type="molecule type" value="Genomic_DNA"/>
</dbReference>
<dbReference type="Proteomes" id="UP001249851">
    <property type="component" value="Unassembled WGS sequence"/>
</dbReference>
<dbReference type="AlphaFoldDB" id="A0AAD9URR5"/>
<keyword evidence="2" id="KW-1185">Reference proteome</keyword>
<accession>A0AAD9URR5</accession>